<organism evidence="2 3">
    <name type="scientific">Pygocentrus nattereri</name>
    <name type="common">Red-bellied piranha</name>
    <dbReference type="NCBI Taxonomy" id="42514"/>
    <lineage>
        <taxon>Eukaryota</taxon>
        <taxon>Metazoa</taxon>
        <taxon>Chordata</taxon>
        <taxon>Craniata</taxon>
        <taxon>Vertebrata</taxon>
        <taxon>Euteleostomi</taxon>
        <taxon>Actinopterygii</taxon>
        <taxon>Neopterygii</taxon>
        <taxon>Teleostei</taxon>
        <taxon>Ostariophysi</taxon>
        <taxon>Characiformes</taxon>
        <taxon>Characoidei</taxon>
        <taxon>Pygocentrus</taxon>
    </lineage>
</organism>
<proteinExistence type="predicted"/>
<accession>A0AAR2IN38</accession>
<dbReference type="Ensembl" id="ENSPNAT00000066618.1">
    <property type="protein sequence ID" value="ENSPNAP00000039419.1"/>
    <property type="gene ID" value="ENSPNAG00000037660.1"/>
</dbReference>
<dbReference type="Proteomes" id="UP001501920">
    <property type="component" value="Chromosome 14"/>
</dbReference>
<dbReference type="InterPro" id="IPR003597">
    <property type="entry name" value="Ig_C1-set"/>
</dbReference>
<dbReference type="SUPFAM" id="SSF48726">
    <property type="entry name" value="Immunoglobulin"/>
    <property type="match status" value="1"/>
</dbReference>
<dbReference type="Pfam" id="PF07654">
    <property type="entry name" value="C1-set"/>
    <property type="match status" value="1"/>
</dbReference>
<keyword evidence="3" id="KW-1185">Reference proteome</keyword>
<name>A0AAR2IN38_PYGNA</name>
<reference evidence="2 3" key="1">
    <citation type="submission" date="2020-10" db="EMBL/GenBank/DDBJ databases">
        <title>Pygocentrus nattereri (red-bellied piranha) genome, fPygNat1, primary haplotype.</title>
        <authorList>
            <person name="Myers G."/>
            <person name="Meyer A."/>
            <person name="Karagic N."/>
            <person name="Pippel M."/>
            <person name="Winkler S."/>
            <person name="Tracey A."/>
            <person name="Wood J."/>
            <person name="Formenti G."/>
            <person name="Howe K."/>
            <person name="Fedrigo O."/>
            <person name="Jarvis E.D."/>
        </authorList>
    </citation>
    <scope>NUCLEOTIDE SEQUENCE [LARGE SCALE GENOMIC DNA]</scope>
</reference>
<dbReference type="PROSITE" id="PS50835">
    <property type="entry name" value="IG_LIKE"/>
    <property type="match status" value="1"/>
</dbReference>
<dbReference type="Gene3D" id="2.60.40.10">
    <property type="entry name" value="Immunoglobulins"/>
    <property type="match status" value="1"/>
</dbReference>
<sequence>QQGKATLLCLAEELTVPLVQVSWAMNGTSVTDGIGTSPPVQQPDKTLRMSSSVTVSASIETAMWISCAKCQLVQKPQSVSDCYLLYL</sequence>
<dbReference type="InterPro" id="IPR013783">
    <property type="entry name" value="Ig-like_fold"/>
</dbReference>
<dbReference type="InterPro" id="IPR007110">
    <property type="entry name" value="Ig-like_dom"/>
</dbReference>
<reference evidence="2" key="2">
    <citation type="submission" date="2025-08" db="UniProtKB">
        <authorList>
            <consortium name="Ensembl"/>
        </authorList>
    </citation>
    <scope>IDENTIFICATION</scope>
</reference>
<protein>
    <recommendedName>
        <fullName evidence="1">Ig-like domain-containing protein</fullName>
    </recommendedName>
</protein>
<dbReference type="AlphaFoldDB" id="A0AAR2IN38"/>
<dbReference type="InterPro" id="IPR036179">
    <property type="entry name" value="Ig-like_dom_sf"/>
</dbReference>
<feature type="domain" description="Ig-like" evidence="1">
    <location>
        <begin position="1"/>
        <end position="80"/>
    </location>
</feature>
<evidence type="ECO:0000313" key="3">
    <source>
        <dbReference type="Proteomes" id="UP001501920"/>
    </source>
</evidence>
<evidence type="ECO:0000259" key="1">
    <source>
        <dbReference type="PROSITE" id="PS50835"/>
    </source>
</evidence>
<evidence type="ECO:0000313" key="2">
    <source>
        <dbReference type="Ensembl" id="ENSPNAP00000039419.1"/>
    </source>
</evidence>
<reference evidence="2" key="3">
    <citation type="submission" date="2025-09" db="UniProtKB">
        <authorList>
            <consortium name="Ensembl"/>
        </authorList>
    </citation>
    <scope>IDENTIFICATION</scope>
</reference>